<accession>A0A8J2M9Z4</accession>
<comment type="caution">
    <text evidence="1">The sequence shown here is derived from an EMBL/GenBank/DDBJ whole genome shotgun (WGS) entry which is preliminary data.</text>
</comment>
<proteinExistence type="predicted"/>
<dbReference type="Proteomes" id="UP000708208">
    <property type="component" value="Unassembled WGS sequence"/>
</dbReference>
<dbReference type="AlphaFoldDB" id="A0A8J2M9Z4"/>
<sequence>MISFLGLQEKDLTRLALLQKADGSYSLDDRLASIVGINIRTLQEEGEKNDWDPEAWATVTVLAYFTARLTSFSEDWELLADKSKLWLSEHYEDTVVEEMFERALSFFPVA</sequence>
<gene>
    <name evidence="1" type="ORF">AFUS01_LOCUS45128</name>
</gene>
<evidence type="ECO:0000313" key="2">
    <source>
        <dbReference type="Proteomes" id="UP000708208"/>
    </source>
</evidence>
<keyword evidence="2" id="KW-1185">Reference proteome</keyword>
<dbReference type="EMBL" id="CAJVCH010570767">
    <property type="protein sequence ID" value="CAG7835806.1"/>
    <property type="molecule type" value="Genomic_DNA"/>
</dbReference>
<protein>
    <submittedName>
        <fullName evidence="1">Uncharacterized protein</fullName>
    </submittedName>
</protein>
<organism evidence="1 2">
    <name type="scientific">Allacma fusca</name>
    <dbReference type="NCBI Taxonomy" id="39272"/>
    <lineage>
        <taxon>Eukaryota</taxon>
        <taxon>Metazoa</taxon>
        <taxon>Ecdysozoa</taxon>
        <taxon>Arthropoda</taxon>
        <taxon>Hexapoda</taxon>
        <taxon>Collembola</taxon>
        <taxon>Symphypleona</taxon>
        <taxon>Sminthuridae</taxon>
        <taxon>Allacma</taxon>
    </lineage>
</organism>
<evidence type="ECO:0000313" key="1">
    <source>
        <dbReference type="EMBL" id="CAG7835806.1"/>
    </source>
</evidence>
<dbReference type="OrthoDB" id="6250306at2759"/>
<reference evidence="1" key="1">
    <citation type="submission" date="2021-06" db="EMBL/GenBank/DDBJ databases">
        <authorList>
            <person name="Hodson N. C."/>
            <person name="Mongue J. A."/>
            <person name="Jaron S. K."/>
        </authorList>
    </citation>
    <scope>NUCLEOTIDE SEQUENCE</scope>
</reference>
<name>A0A8J2M9Z4_9HEXA</name>